<keyword evidence="2" id="KW-1185">Reference proteome</keyword>
<organism evidence="1 2">
    <name type="scientific">Alpinimonas psychrophila</name>
    <dbReference type="NCBI Taxonomy" id="748908"/>
    <lineage>
        <taxon>Bacteria</taxon>
        <taxon>Bacillati</taxon>
        <taxon>Actinomycetota</taxon>
        <taxon>Actinomycetes</taxon>
        <taxon>Micrococcales</taxon>
        <taxon>Microbacteriaceae</taxon>
        <taxon>Alpinimonas</taxon>
    </lineage>
</organism>
<dbReference type="Proteomes" id="UP000524237">
    <property type="component" value="Unassembled WGS sequence"/>
</dbReference>
<sequence length="74" mass="8049">MIVDSFVRAHYRCSGTKQAAAFFQEDGLDFQVLVLALELLQAGTFLDDELGLGAAGGLAVFFLSRFRRVSPPTP</sequence>
<dbReference type="EMBL" id="JACGWU010000002">
    <property type="protein sequence ID" value="MBA8828921.1"/>
    <property type="molecule type" value="Genomic_DNA"/>
</dbReference>
<evidence type="ECO:0000313" key="1">
    <source>
        <dbReference type="EMBL" id="MBA8828921.1"/>
    </source>
</evidence>
<evidence type="ECO:0000313" key="2">
    <source>
        <dbReference type="Proteomes" id="UP000524237"/>
    </source>
</evidence>
<accession>A0A7W3JTG0</accession>
<protein>
    <submittedName>
        <fullName evidence="1">Uncharacterized protein</fullName>
    </submittedName>
</protein>
<name>A0A7W3JTG0_9MICO</name>
<dbReference type="AlphaFoldDB" id="A0A7W3JTG0"/>
<gene>
    <name evidence="1" type="ORF">FB555_001019</name>
</gene>
<proteinExistence type="predicted"/>
<comment type="caution">
    <text evidence="1">The sequence shown here is derived from an EMBL/GenBank/DDBJ whole genome shotgun (WGS) entry which is preliminary data.</text>
</comment>
<reference evidence="1 2" key="1">
    <citation type="submission" date="2020-07" db="EMBL/GenBank/DDBJ databases">
        <title>Sequencing the genomes of 1000 actinobacteria strains.</title>
        <authorList>
            <person name="Klenk H.-P."/>
        </authorList>
    </citation>
    <scope>NUCLEOTIDE SEQUENCE [LARGE SCALE GENOMIC DNA]</scope>
    <source>
        <strain evidence="1 2">DSM 23737</strain>
    </source>
</reference>